<feature type="region of interest" description="Disordered" evidence="6">
    <location>
        <begin position="102"/>
        <end position="128"/>
    </location>
</feature>
<evidence type="ECO:0000256" key="6">
    <source>
        <dbReference type="SAM" id="MobiDB-lite"/>
    </source>
</evidence>
<sequence>MRIEGLSRFGNAKETRATLEGLERGTVDIVIATHRLLHAHAQFKDLGLLVVDEEQRFGVRDKERLQALRANVHVLTLTATPIPRTLNMALGGLRDLSLITTPPASGSPSSLRTEWHGPTLAGGGAARA</sequence>
<dbReference type="SUPFAM" id="SSF52540">
    <property type="entry name" value="P-loop containing nucleoside triphosphate hydrolases"/>
    <property type="match status" value="1"/>
</dbReference>
<dbReference type="InterPro" id="IPR014001">
    <property type="entry name" value="Helicase_ATP-bd"/>
</dbReference>
<keyword evidence="3" id="KW-0547">Nucleotide-binding</keyword>
<keyword evidence="2" id="KW-0378">Hydrolase</keyword>
<dbReference type="GO" id="GO:0006281">
    <property type="term" value="P:DNA repair"/>
    <property type="evidence" value="ECO:0007669"/>
    <property type="project" value="UniProtKB-KW"/>
</dbReference>
<evidence type="ECO:0000256" key="5">
    <source>
        <dbReference type="ARBA" id="ARBA00023204"/>
    </source>
</evidence>
<reference evidence="8" key="2">
    <citation type="journal article" date="2014" name="ISME J.">
        <title>Microbial stratification in low pH oxic and suboxic macroscopic growths along an acid mine drainage.</title>
        <authorList>
            <person name="Mendez-Garcia C."/>
            <person name="Mesa V."/>
            <person name="Sprenger R.R."/>
            <person name="Richter M."/>
            <person name="Diez M.S."/>
            <person name="Solano J."/>
            <person name="Bargiela R."/>
            <person name="Golyshina O.V."/>
            <person name="Manteca A."/>
            <person name="Ramos J.L."/>
            <person name="Gallego J.R."/>
            <person name="Llorente I."/>
            <person name="Martins Dos Santos V.A."/>
            <person name="Jensen O.N."/>
            <person name="Pelaez A.I."/>
            <person name="Sanchez J."/>
            <person name="Ferrer M."/>
        </authorList>
    </citation>
    <scope>NUCLEOTIDE SEQUENCE</scope>
</reference>
<accession>T1BRD6</accession>
<dbReference type="GO" id="GO:0005524">
    <property type="term" value="F:ATP binding"/>
    <property type="evidence" value="ECO:0007669"/>
    <property type="project" value="InterPro"/>
</dbReference>
<proteinExistence type="predicted"/>
<keyword evidence="1" id="KW-0227">DNA damage</keyword>
<dbReference type="EMBL" id="AUZZ01003587">
    <property type="protein sequence ID" value="EQD56535.1"/>
    <property type="molecule type" value="Genomic_DNA"/>
</dbReference>
<evidence type="ECO:0000259" key="7">
    <source>
        <dbReference type="PROSITE" id="PS51192"/>
    </source>
</evidence>
<reference evidence="8" key="1">
    <citation type="submission" date="2013-08" db="EMBL/GenBank/DDBJ databases">
        <authorList>
            <person name="Mendez C."/>
            <person name="Richter M."/>
            <person name="Ferrer M."/>
            <person name="Sanchez J."/>
        </authorList>
    </citation>
    <scope>NUCLEOTIDE SEQUENCE</scope>
</reference>
<dbReference type="PANTHER" id="PTHR47964">
    <property type="entry name" value="ATP-DEPENDENT DNA HELICASE HOMOLOG RECG, CHLOROPLASTIC"/>
    <property type="match status" value="1"/>
</dbReference>
<comment type="caution">
    <text evidence="8">The sequence shown here is derived from an EMBL/GenBank/DDBJ whole genome shotgun (WGS) entry which is preliminary data.</text>
</comment>
<dbReference type="GO" id="GO:0003677">
    <property type="term" value="F:DNA binding"/>
    <property type="evidence" value="ECO:0007669"/>
    <property type="project" value="UniProtKB-KW"/>
</dbReference>
<dbReference type="PANTHER" id="PTHR47964:SF1">
    <property type="entry name" value="ATP-DEPENDENT DNA HELICASE HOMOLOG RECG, CHLOROPLASTIC"/>
    <property type="match status" value="1"/>
</dbReference>
<evidence type="ECO:0000313" key="8">
    <source>
        <dbReference type="EMBL" id="EQD56535.1"/>
    </source>
</evidence>
<dbReference type="PROSITE" id="PS51192">
    <property type="entry name" value="HELICASE_ATP_BIND_1"/>
    <property type="match status" value="1"/>
</dbReference>
<evidence type="ECO:0000256" key="1">
    <source>
        <dbReference type="ARBA" id="ARBA00022763"/>
    </source>
</evidence>
<dbReference type="GO" id="GO:0016787">
    <property type="term" value="F:hydrolase activity"/>
    <property type="evidence" value="ECO:0007669"/>
    <property type="project" value="UniProtKB-KW"/>
</dbReference>
<feature type="compositionally biased region" description="Polar residues" evidence="6">
    <location>
        <begin position="102"/>
        <end position="112"/>
    </location>
</feature>
<evidence type="ECO:0000256" key="2">
    <source>
        <dbReference type="ARBA" id="ARBA00022801"/>
    </source>
</evidence>
<protein>
    <submittedName>
        <fullName evidence="8">Transcription-repair coupling protein</fullName>
    </submittedName>
</protein>
<gene>
    <name evidence="8" type="ORF">B2A_05204</name>
</gene>
<dbReference type="InterPro" id="IPR011545">
    <property type="entry name" value="DEAD/DEAH_box_helicase_dom"/>
</dbReference>
<dbReference type="GO" id="GO:0003678">
    <property type="term" value="F:DNA helicase activity"/>
    <property type="evidence" value="ECO:0007669"/>
    <property type="project" value="TreeGrafter"/>
</dbReference>
<keyword evidence="3" id="KW-0067">ATP-binding</keyword>
<feature type="non-terminal residue" evidence="8">
    <location>
        <position position="128"/>
    </location>
</feature>
<name>T1BRD6_9ZZZZ</name>
<organism evidence="8">
    <name type="scientific">mine drainage metagenome</name>
    <dbReference type="NCBI Taxonomy" id="410659"/>
    <lineage>
        <taxon>unclassified sequences</taxon>
        <taxon>metagenomes</taxon>
        <taxon>ecological metagenomes</taxon>
    </lineage>
</organism>
<evidence type="ECO:0000256" key="3">
    <source>
        <dbReference type="ARBA" id="ARBA00022806"/>
    </source>
</evidence>
<feature type="domain" description="Helicase ATP-binding" evidence="7">
    <location>
        <begin position="1"/>
        <end position="99"/>
    </location>
</feature>
<evidence type="ECO:0000256" key="4">
    <source>
        <dbReference type="ARBA" id="ARBA00023125"/>
    </source>
</evidence>
<keyword evidence="3" id="KW-0347">Helicase</keyword>
<keyword evidence="4" id="KW-0238">DNA-binding</keyword>
<dbReference type="InterPro" id="IPR047112">
    <property type="entry name" value="RecG/Mfd"/>
</dbReference>
<keyword evidence="5" id="KW-0234">DNA repair</keyword>
<dbReference type="AlphaFoldDB" id="T1BRD6"/>
<dbReference type="InterPro" id="IPR027417">
    <property type="entry name" value="P-loop_NTPase"/>
</dbReference>
<dbReference type="Pfam" id="PF00270">
    <property type="entry name" value="DEAD"/>
    <property type="match status" value="1"/>
</dbReference>
<dbReference type="Gene3D" id="3.40.50.300">
    <property type="entry name" value="P-loop containing nucleotide triphosphate hydrolases"/>
    <property type="match status" value="1"/>
</dbReference>